<gene>
    <name evidence="1" type="ORF">MLD38_017035</name>
</gene>
<evidence type="ECO:0000313" key="2">
    <source>
        <dbReference type="Proteomes" id="UP001057402"/>
    </source>
</evidence>
<dbReference type="Proteomes" id="UP001057402">
    <property type="component" value="Chromosome 5"/>
</dbReference>
<organism evidence="1 2">
    <name type="scientific">Melastoma candidum</name>
    <dbReference type="NCBI Taxonomy" id="119954"/>
    <lineage>
        <taxon>Eukaryota</taxon>
        <taxon>Viridiplantae</taxon>
        <taxon>Streptophyta</taxon>
        <taxon>Embryophyta</taxon>
        <taxon>Tracheophyta</taxon>
        <taxon>Spermatophyta</taxon>
        <taxon>Magnoliopsida</taxon>
        <taxon>eudicotyledons</taxon>
        <taxon>Gunneridae</taxon>
        <taxon>Pentapetalae</taxon>
        <taxon>rosids</taxon>
        <taxon>malvids</taxon>
        <taxon>Myrtales</taxon>
        <taxon>Melastomataceae</taxon>
        <taxon>Melastomatoideae</taxon>
        <taxon>Melastomateae</taxon>
        <taxon>Melastoma</taxon>
    </lineage>
</organism>
<protein>
    <submittedName>
        <fullName evidence="1">Uncharacterized protein</fullName>
    </submittedName>
</protein>
<dbReference type="EMBL" id="CM042884">
    <property type="protein sequence ID" value="KAI4368481.1"/>
    <property type="molecule type" value="Genomic_DNA"/>
</dbReference>
<reference evidence="2" key="1">
    <citation type="journal article" date="2023" name="Front. Plant Sci.">
        <title>Chromosomal-level genome assembly of Melastoma candidum provides insights into trichome evolution.</title>
        <authorList>
            <person name="Zhong Y."/>
            <person name="Wu W."/>
            <person name="Sun C."/>
            <person name="Zou P."/>
            <person name="Liu Y."/>
            <person name="Dai S."/>
            <person name="Zhou R."/>
        </authorList>
    </citation>
    <scope>NUCLEOTIDE SEQUENCE [LARGE SCALE GENOMIC DNA]</scope>
</reference>
<proteinExistence type="predicted"/>
<keyword evidence="2" id="KW-1185">Reference proteome</keyword>
<evidence type="ECO:0000313" key="1">
    <source>
        <dbReference type="EMBL" id="KAI4368481.1"/>
    </source>
</evidence>
<comment type="caution">
    <text evidence="1">The sequence shown here is derived from an EMBL/GenBank/DDBJ whole genome shotgun (WGS) entry which is preliminary data.</text>
</comment>
<name>A0ACB9QSF9_9MYRT</name>
<accession>A0ACB9QSF9</accession>
<sequence length="604" mass="67307">MASAAARRHLRIGDIVVAEVQRLLARPFAASDTDRLYGSADWKRMALHMEMEQMDCQSPMGSRFSAGLVLIQFVERFLHSLKLNIAQILFPNPDIHTKSRIFGITKLSQWTLRKEADVFDVESFSSKKDCTVNDMDFRNNGDNLPVYNALDGLLKGSLERLKTMRESFCLGILSGAEYYTASQYSACVHILGALCVEGKLGAAWQMRESMMQSGIIPSVLCHNHLLSGLCRYGYLDMALHIFSSMVNDNIRPNRATCNILVHAFCRKGFLEDAWMLLRKIMNEDCNQVPPNIISSTIMMDGYFKNGDVIRAANLWSGISQQNNRIDVIAYNVLIHGLLLNGHPNLAMGSFCEMLKTGILPDTFTYNTLLGGLSKEGKFDEAGKLFAAMSSEGTVPDQISYKVLLQGLAIHGDLTTATRIIGNILKEPLGGDPLIWNYLIDCYGKCGDAKTAMTLKDEMLRFGVEPNVFTYNALIYAQVKGQNLAFAYSLLREMQFTGIEPDVVTYNMLIGGACDLNFVARALDLLNEMIRRGCEPDIITYTELIRGLCRRRDLASAQGVLAKVLLKSGLPFDDIPLQILVKRSCNLENSGEVLDLFEELVTSEE</sequence>